<dbReference type="Pfam" id="PF01568">
    <property type="entry name" value="Molydop_binding"/>
    <property type="match status" value="1"/>
</dbReference>
<dbReference type="PANTHER" id="PTHR43742:SF10">
    <property type="entry name" value="TRIMETHYLAMINE-N-OXIDE REDUCTASE 2"/>
    <property type="match status" value="1"/>
</dbReference>
<evidence type="ECO:0000256" key="3">
    <source>
        <dbReference type="ARBA" id="ARBA00022505"/>
    </source>
</evidence>
<dbReference type="FunFam" id="2.40.40.20:FF:000009">
    <property type="entry name" value="Biotin sulfoxide reductase 2"/>
    <property type="match status" value="1"/>
</dbReference>
<protein>
    <submittedName>
        <fullName evidence="10">Biotin transporter BioY</fullName>
    </submittedName>
</protein>
<gene>
    <name evidence="10" type="ORF">AUP43_08430</name>
</gene>
<dbReference type="GO" id="GO:0030151">
    <property type="term" value="F:molybdenum ion binding"/>
    <property type="evidence" value="ECO:0007669"/>
    <property type="project" value="TreeGrafter"/>
</dbReference>
<evidence type="ECO:0000256" key="6">
    <source>
        <dbReference type="ARBA" id="ARBA00023002"/>
    </source>
</evidence>
<name>A0A154W4Z2_9PROT</name>
<dbReference type="EMBL" id="LPXN01000104">
    <property type="protein sequence ID" value="KZD08549.1"/>
    <property type="molecule type" value="Genomic_DNA"/>
</dbReference>
<comment type="caution">
    <text evidence="10">The sequence shown here is derived from an EMBL/GenBank/DDBJ whole genome shotgun (WGS) entry which is preliminary data.</text>
</comment>
<comment type="cofactor">
    <cofactor evidence="1">
        <name>Mo-bis(molybdopterin guanine dinucleotide)</name>
        <dbReference type="ChEBI" id="CHEBI:60539"/>
    </cofactor>
</comment>
<dbReference type="PROSITE" id="PS00932">
    <property type="entry name" value="MOLYBDOPTERIN_PROK_3"/>
    <property type="match status" value="1"/>
</dbReference>
<keyword evidence="6" id="KW-0560">Oxidoreductase</keyword>
<dbReference type="Gene3D" id="2.40.40.20">
    <property type="match status" value="1"/>
</dbReference>
<dbReference type="OrthoDB" id="9759518at2"/>
<dbReference type="SUPFAM" id="SSF50692">
    <property type="entry name" value="ADC-like"/>
    <property type="match status" value="1"/>
</dbReference>
<keyword evidence="11" id="KW-1185">Reference proteome</keyword>
<dbReference type="CDD" id="cd02769">
    <property type="entry name" value="MopB_DMSOR-BSOR-TMAOR"/>
    <property type="match status" value="1"/>
</dbReference>
<organism evidence="10 11">
    <name type="scientific">Oceanibaculum pacificum</name>
    <dbReference type="NCBI Taxonomy" id="580166"/>
    <lineage>
        <taxon>Bacteria</taxon>
        <taxon>Pseudomonadati</taxon>
        <taxon>Pseudomonadota</taxon>
        <taxon>Alphaproteobacteria</taxon>
        <taxon>Rhodospirillales</taxon>
        <taxon>Oceanibaculaceae</taxon>
        <taxon>Oceanibaculum</taxon>
    </lineage>
</organism>
<dbReference type="Proteomes" id="UP000076400">
    <property type="component" value="Unassembled WGS sequence"/>
</dbReference>
<evidence type="ECO:0000313" key="10">
    <source>
        <dbReference type="EMBL" id="KZD08549.1"/>
    </source>
</evidence>
<dbReference type="GO" id="GO:0030288">
    <property type="term" value="C:outer membrane-bounded periplasmic space"/>
    <property type="evidence" value="ECO:0007669"/>
    <property type="project" value="TreeGrafter"/>
</dbReference>
<dbReference type="CDD" id="cd02793">
    <property type="entry name" value="MopB_CT_DMSOR-BSOR-TMAOR"/>
    <property type="match status" value="1"/>
</dbReference>
<dbReference type="InterPro" id="IPR006656">
    <property type="entry name" value="Mopterin_OxRdtase"/>
</dbReference>
<dbReference type="InterPro" id="IPR006657">
    <property type="entry name" value="MoPterin_dinucl-bd_dom"/>
</dbReference>
<dbReference type="Gene3D" id="3.40.50.740">
    <property type="match status" value="1"/>
</dbReference>
<dbReference type="GO" id="GO:0043546">
    <property type="term" value="F:molybdopterin cofactor binding"/>
    <property type="evidence" value="ECO:0007669"/>
    <property type="project" value="InterPro"/>
</dbReference>
<feature type="domain" description="Molybdopterin oxidoreductase N-terminal" evidence="9">
    <location>
        <begin position="13"/>
        <end position="52"/>
    </location>
</feature>
<dbReference type="Pfam" id="PF00384">
    <property type="entry name" value="Molybdopterin"/>
    <property type="match status" value="1"/>
</dbReference>
<evidence type="ECO:0000256" key="4">
    <source>
        <dbReference type="ARBA" id="ARBA00022723"/>
    </source>
</evidence>
<comment type="similarity">
    <text evidence="2">Belongs to the prokaryotic molybdopterin-containing oxidoreductase family.</text>
</comment>
<keyword evidence="3" id="KW-0500">Molybdenum</keyword>
<reference evidence="10 11" key="1">
    <citation type="submission" date="2015-12" db="EMBL/GenBank/DDBJ databases">
        <title>Genome sequence of Oceanibaculum pacificum MCCC 1A02656.</title>
        <authorList>
            <person name="Lu L."/>
            <person name="Lai Q."/>
            <person name="Shao Z."/>
            <person name="Qian P."/>
        </authorList>
    </citation>
    <scope>NUCLEOTIDE SEQUENCE [LARGE SCALE GENOMIC DNA]</scope>
    <source>
        <strain evidence="10 11">MCCC 1A02656</strain>
    </source>
</reference>
<evidence type="ECO:0000259" key="7">
    <source>
        <dbReference type="Pfam" id="PF00384"/>
    </source>
</evidence>
<keyword evidence="5" id="KW-0574">Periplasm</keyword>
<evidence type="ECO:0000256" key="5">
    <source>
        <dbReference type="ARBA" id="ARBA00022764"/>
    </source>
</evidence>
<dbReference type="GO" id="GO:0009061">
    <property type="term" value="P:anaerobic respiration"/>
    <property type="evidence" value="ECO:0007669"/>
    <property type="project" value="TreeGrafter"/>
</dbReference>
<sequence length="777" mass="84074">MSEHSSAKGGVPHSAHWGAFSAAWDGHTLAVTPHPSDPCPSPILDNFPQALRHKARILKPMVRRGWLRDGPGPSTARGQDDFVEMEWDAVLDLLAQELVRIRDRHGAEAVFGGSYGWSSAGRFHHAQSQIHRFLNVAFGGYVRSVNSYSAGASTVILPHILGPLELVCRRNVTWEQICAHTDTVLSFGGMALKNMMVASGGVSRHIESEAIRAAQQRGTHFYLVGPIRDDLPVEAKAHWLAVNPGTDVALMLGLAHSLMAHGLHDRAFLDRYCVGYPVFEAYLQGQPDGQPKDAAWAASITGIAAADIVALARRLAGGRSLITVAHALQRAEHGEQPVWAAAALAAMLGQIGLPGGGYNYALGALAHYGRRNNAVPIPTLPQGKNGVRPFIPVARIVDMLLNPGAAFEYNGASLRYPDIKLVYWAGGNPFHHHQDLNRLRDGFARIDTLVVHESAWTATARHADIVLPATMTLERDDIGAAATDPLLIAMRKAAPPIGEARDDYAIFSDLAARLGVAEAYTEGRSAEEWLRHLYAPTRQALADRGLEAPDFDEFWQRGEIPLPSEPDDGGILRAFREAPETHPLPTPSGRIELFSATIDGFGYADCPGHPVWLEPTERPTPAHPLALIANQPATRLHSQLDFGGYSQAQKRKGREVARLHPNDAAERGIRDGDIVRLFNARGACLAAAELSEQMKPGVIHLPTGAWYDPQPGGDARPMCVHGNPNVLTRDIGTSRLAQGCCGETTIVQCERYDGPLPAIRAFDPPPAFSGPTRSAAE</sequence>
<proteinExistence type="inferred from homology"/>
<dbReference type="GO" id="GO:0009055">
    <property type="term" value="F:electron transfer activity"/>
    <property type="evidence" value="ECO:0007669"/>
    <property type="project" value="TreeGrafter"/>
</dbReference>
<dbReference type="InterPro" id="IPR041460">
    <property type="entry name" value="Molybdopterin_N"/>
</dbReference>
<dbReference type="Pfam" id="PF18364">
    <property type="entry name" value="Molybdopterin_N"/>
    <property type="match status" value="1"/>
</dbReference>
<evidence type="ECO:0000259" key="9">
    <source>
        <dbReference type="Pfam" id="PF18364"/>
    </source>
</evidence>
<dbReference type="InterPro" id="IPR050612">
    <property type="entry name" value="Prok_Mopterin_Oxidored"/>
</dbReference>
<evidence type="ECO:0000256" key="2">
    <source>
        <dbReference type="ARBA" id="ARBA00010312"/>
    </source>
</evidence>
<evidence type="ECO:0000256" key="1">
    <source>
        <dbReference type="ARBA" id="ARBA00001942"/>
    </source>
</evidence>
<dbReference type="InterPro" id="IPR006655">
    <property type="entry name" value="Mopterin_OxRdtase_prok_CS"/>
</dbReference>
<dbReference type="PANTHER" id="PTHR43742">
    <property type="entry name" value="TRIMETHYLAMINE-N-OXIDE REDUCTASE"/>
    <property type="match status" value="1"/>
</dbReference>
<accession>A0A154W4Z2</accession>
<dbReference type="STRING" id="580166.AUP43_08430"/>
<dbReference type="RefSeq" id="WP_067555505.1">
    <property type="nucleotide sequence ID" value="NZ_LPXN01000104.1"/>
</dbReference>
<dbReference type="Gene3D" id="3.40.228.10">
    <property type="entry name" value="Dimethylsulfoxide Reductase, domain 2"/>
    <property type="match status" value="1"/>
</dbReference>
<keyword evidence="4" id="KW-0479">Metal-binding</keyword>
<dbReference type="Gene3D" id="3.90.55.10">
    <property type="entry name" value="Dimethylsulfoxide Reductase, domain 3"/>
    <property type="match status" value="1"/>
</dbReference>
<dbReference type="InterPro" id="IPR041954">
    <property type="entry name" value="CT_DMSOR/BSOR/TMAOR"/>
</dbReference>
<feature type="domain" description="Molybdopterin dinucleotide-binding" evidence="8">
    <location>
        <begin position="625"/>
        <end position="740"/>
    </location>
</feature>
<evidence type="ECO:0000259" key="8">
    <source>
        <dbReference type="Pfam" id="PF01568"/>
    </source>
</evidence>
<evidence type="ECO:0000313" key="11">
    <source>
        <dbReference type="Proteomes" id="UP000076400"/>
    </source>
</evidence>
<feature type="domain" description="Molybdopterin oxidoreductase" evidence="7">
    <location>
        <begin position="56"/>
        <end position="512"/>
    </location>
</feature>
<dbReference type="SUPFAM" id="SSF53706">
    <property type="entry name" value="Formate dehydrogenase/DMSO reductase, domains 1-3"/>
    <property type="match status" value="1"/>
</dbReference>
<dbReference type="InterPro" id="IPR009010">
    <property type="entry name" value="Asp_de-COase-like_dom_sf"/>
</dbReference>
<dbReference type="GO" id="GO:0016491">
    <property type="term" value="F:oxidoreductase activity"/>
    <property type="evidence" value="ECO:0007669"/>
    <property type="project" value="UniProtKB-KW"/>
</dbReference>
<dbReference type="AlphaFoldDB" id="A0A154W4Z2"/>